<comment type="subcellular location">
    <subcellularLocation>
        <location evidence="1">Nucleus</location>
    </subcellularLocation>
</comment>
<dbReference type="EMBL" id="JAKLMC020000007">
    <property type="protein sequence ID" value="KAK5954947.1"/>
    <property type="molecule type" value="Genomic_DNA"/>
</dbReference>
<evidence type="ECO:0000256" key="2">
    <source>
        <dbReference type="ARBA" id="ARBA00023242"/>
    </source>
</evidence>
<dbReference type="InterPro" id="IPR003958">
    <property type="entry name" value="CBFA_NFYB_domain"/>
</dbReference>
<dbReference type="AlphaFoldDB" id="A0AAN8I540"/>
<reference evidence="8 9" key="1">
    <citation type="submission" date="2022-12" db="EMBL/GenBank/DDBJ databases">
        <title>Genomic features and morphological characterization of a novel Knufia sp. strain isolated from spacecraft assembly facility.</title>
        <authorList>
            <person name="Teixeira M."/>
            <person name="Chander A.M."/>
            <person name="Stajich J.E."/>
            <person name="Venkateswaran K."/>
        </authorList>
    </citation>
    <scope>NUCLEOTIDE SEQUENCE [LARGE SCALE GENOMIC DNA]</scope>
    <source>
        <strain evidence="8 9">FJI-L2-BK-P2</strain>
    </source>
</reference>
<organism evidence="8 9">
    <name type="scientific">Knufia fluminis</name>
    <dbReference type="NCBI Taxonomy" id="191047"/>
    <lineage>
        <taxon>Eukaryota</taxon>
        <taxon>Fungi</taxon>
        <taxon>Dikarya</taxon>
        <taxon>Ascomycota</taxon>
        <taxon>Pezizomycotina</taxon>
        <taxon>Eurotiomycetes</taxon>
        <taxon>Chaetothyriomycetidae</taxon>
        <taxon>Chaetothyriales</taxon>
        <taxon>Trichomeriaceae</taxon>
        <taxon>Knufia</taxon>
    </lineage>
</organism>
<dbReference type="GO" id="GO:0051123">
    <property type="term" value="P:RNA polymerase II preinitiation complex assembly"/>
    <property type="evidence" value="ECO:0007669"/>
    <property type="project" value="TreeGrafter"/>
</dbReference>
<evidence type="ECO:0000256" key="6">
    <source>
        <dbReference type="ARBA" id="ARBA00079659"/>
    </source>
</evidence>
<evidence type="ECO:0000313" key="8">
    <source>
        <dbReference type="EMBL" id="KAK5954947.1"/>
    </source>
</evidence>
<accession>A0AAN8I540</accession>
<name>A0AAN8I540_9EURO</name>
<evidence type="ECO:0000256" key="3">
    <source>
        <dbReference type="ARBA" id="ARBA00053814"/>
    </source>
</evidence>
<dbReference type="Proteomes" id="UP001316803">
    <property type="component" value="Unassembled WGS sequence"/>
</dbReference>
<dbReference type="GO" id="GO:0016251">
    <property type="term" value="F:RNA polymerase II general transcription initiation factor activity"/>
    <property type="evidence" value="ECO:0007669"/>
    <property type="project" value="TreeGrafter"/>
</dbReference>
<comment type="subunit">
    <text evidence="4">Forms the NCT transcriptional regulatory complex with nctA and mot1.</text>
</comment>
<dbReference type="GO" id="GO:0046982">
    <property type="term" value="F:protein heterodimerization activity"/>
    <property type="evidence" value="ECO:0007669"/>
    <property type="project" value="InterPro"/>
</dbReference>
<dbReference type="FunFam" id="1.10.20.10:FF:000019">
    <property type="entry name" value="Negative cofactor 2 beta"/>
    <property type="match status" value="1"/>
</dbReference>
<dbReference type="GO" id="GO:0017025">
    <property type="term" value="F:TBP-class protein binding"/>
    <property type="evidence" value="ECO:0007669"/>
    <property type="project" value="TreeGrafter"/>
</dbReference>
<dbReference type="Pfam" id="PF00808">
    <property type="entry name" value="CBFD_NFYB_HMF"/>
    <property type="match status" value="1"/>
</dbReference>
<evidence type="ECO:0000259" key="7">
    <source>
        <dbReference type="Pfam" id="PF00808"/>
    </source>
</evidence>
<gene>
    <name evidence="8" type="primary">NCB2</name>
    <name evidence="8" type="ORF">OHC33_003626</name>
</gene>
<evidence type="ECO:0000313" key="9">
    <source>
        <dbReference type="Proteomes" id="UP001316803"/>
    </source>
</evidence>
<feature type="domain" description="Transcription factor CBF/NF-Y/archaeal histone" evidence="7">
    <location>
        <begin position="13"/>
        <end position="87"/>
    </location>
</feature>
<dbReference type="GO" id="GO:0017054">
    <property type="term" value="C:negative cofactor 2 complex"/>
    <property type="evidence" value="ECO:0007669"/>
    <property type="project" value="InterPro"/>
</dbReference>
<comment type="caution">
    <text evidence="8">The sequence shown here is derived from an EMBL/GenBank/DDBJ whole genome shotgun (WGS) entry which is preliminary data.</text>
</comment>
<proteinExistence type="predicted"/>
<dbReference type="PANTHER" id="PTHR46138">
    <property type="entry name" value="PROTEIN DR1"/>
    <property type="match status" value="1"/>
</dbReference>
<evidence type="ECO:0000256" key="1">
    <source>
        <dbReference type="ARBA" id="ARBA00004123"/>
    </source>
</evidence>
<dbReference type="InterPro" id="IPR009072">
    <property type="entry name" value="Histone-fold"/>
</dbReference>
<dbReference type="InterPro" id="IPR042225">
    <property type="entry name" value="Ncb2"/>
</dbReference>
<keyword evidence="2" id="KW-0539">Nucleus</keyword>
<sequence length="157" mass="17295">MSDKEFGGAEDLSLPKATVQKIISEILPQLPQHDASLGEDMAFTKGARDLLIQCSMEFLRMLSSEANDISEKESKKTIAVEHVEQALKDLGFPDYIEGIKGVVGEWKQVQTKRTNRTEKMKTYGGLRATDEELAQMQAALFGEAKDRMEGGEPSSAA</sequence>
<dbReference type="CDD" id="cd22905">
    <property type="entry name" value="HFD_Dr1"/>
    <property type="match status" value="1"/>
</dbReference>
<comment type="function">
    <text evidence="3">Part of the NCT transcriptional regulatory complex that acts as a key regulator of ergosterol biosynthesis and the azole exporter cdr1B. The NCT complex binds the promoters of genes linked to azole susceptibility, and especially represses the expression of cdr1B transporter.</text>
</comment>
<dbReference type="SUPFAM" id="SSF47113">
    <property type="entry name" value="Histone-fold"/>
    <property type="match status" value="1"/>
</dbReference>
<dbReference type="PANTHER" id="PTHR46138:SF1">
    <property type="entry name" value="PROTEIN DR1"/>
    <property type="match status" value="1"/>
</dbReference>
<evidence type="ECO:0000256" key="5">
    <source>
        <dbReference type="ARBA" id="ARBA00072420"/>
    </source>
</evidence>
<protein>
    <recommendedName>
        <fullName evidence="5">NCT transcriptional regulatory complex subunit B</fullName>
    </recommendedName>
    <alternativeName>
        <fullName evidence="6">Negative cofactor 2 B</fullName>
    </alternativeName>
</protein>
<evidence type="ECO:0000256" key="4">
    <source>
        <dbReference type="ARBA" id="ARBA00065193"/>
    </source>
</evidence>
<keyword evidence="9" id="KW-1185">Reference proteome</keyword>
<dbReference type="GO" id="GO:0000122">
    <property type="term" value="P:negative regulation of transcription by RNA polymerase II"/>
    <property type="evidence" value="ECO:0007669"/>
    <property type="project" value="InterPro"/>
</dbReference>
<dbReference type="Gene3D" id="1.10.20.10">
    <property type="entry name" value="Histone, subunit A"/>
    <property type="match status" value="1"/>
</dbReference>